<dbReference type="RefSeq" id="WP_146623822.1">
    <property type="nucleotide sequence ID" value="NZ_BJCC01000032.1"/>
</dbReference>
<sequence>MNNPYEEKIQQLRNGDISEFTVTRDDFFLFREVWLKQEDRKCFRGIAGHDGVIVYVYDTNMV</sequence>
<proteinExistence type="predicted"/>
<accession>A0A4P5PB82</accession>
<dbReference type="Proteomes" id="UP000290567">
    <property type="component" value="Unassembled WGS sequence"/>
</dbReference>
<protein>
    <submittedName>
        <fullName evidence="1">Uncharacterized protein</fullName>
    </submittedName>
</protein>
<organism evidence="1 2">
    <name type="scientific">Enterococcus florum</name>
    <dbReference type="NCBI Taxonomy" id="2480627"/>
    <lineage>
        <taxon>Bacteria</taxon>
        <taxon>Bacillati</taxon>
        <taxon>Bacillota</taxon>
        <taxon>Bacilli</taxon>
        <taxon>Lactobacillales</taxon>
        <taxon>Enterococcaceae</taxon>
        <taxon>Enterococcus</taxon>
    </lineage>
</organism>
<evidence type="ECO:0000313" key="2">
    <source>
        <dbReference type="Proteomes" id="UP000290567"/>
    </source>
</evidence>
<dbReference type="OrthoDB" id="2146345at2"/>
<comment type="caution">
    <text evidence="1">The sequence shown here is derived from an EMBL/GenBank/DDBJ whole genome shotgun (WGS) entry which is preliminary data.</text>
</comment>
<gene>
    <name evidence="1" type="ORF">NRIC_33160</name>
</gene>
<evidence type="ECO:0000313" key="1">
    <source>
        <dbReference type="EMBL" id="GCF95425.1"/>
    </source>
</evidence>
<dbReference type="AlphaFoldDB" id="A0A4P5PB82"/>
<dbReference type="EMBL" id="BJCC01000032">
    <property type="protein sequence ID" value="GCF95425.1"/>
    <property type="molecule type" value="Genomic_DNA"/>
</dbReference>
<name>A0A4P5PB82_9ENTE</name>
<keyword evidence="2" id="KW-1185">Reference proteome</keyword>
<reference evidence="2" key="1">
    <citation type="submission" date="2019-02" db="EMBL/GenBank/DDBJ databases">
        <title>Draft genome sequence of Enterococcus sp. Gos25-1.</title>
        <authorList>
            <person name="Tanaka N."/>
            <person name="Shiwa Y."/>
            <person name="Fujita N."/>
        </authorList>
    </citation>
    <scope>NUCLEOTIDE SEQUENCE [LARGE SCALE GENOMIC DNA]</scope>
    <source>
        <strain evidence="2">Gos25-1</strain>
    </source>
</reference>